<feature type="transmembrane region" description="Helical" evidence="7">
    <location>
        <begin position="329"/>
        <end position="347"/>
    </location>
</feature>
<dbReference type="Proteomes" id="UP000183832">
    <property type="component" value="Unassembled WGS sequence"/>
</dbReference>
<feature type="transmembrane region" description="Helical" evidence="7">
    <location>
        <begin position="160"/>
        <end position="183"/>
    </location>
</feature>
<feature type="transmembrane region" description="Helical" evidence="7">
    <location>
        <begin position="189"/>
        <end position="209"/>
    </location>
</feature>
<feature type="transmembrane region" description="Helical" evidence="7">
    <location>
        <begin position="671"/>
        <end position="691"/>
    </location>
</feature>
<feature type="transmembrane region" description="Helical" evidence="7">
    <location>
        <begin position="819"/>
        <end position="848"/>
    </location>
</feature>
<feature type="transmembrane region" description="Helical" evidence="7">
    <location>
        <begin position="581"/>
        <end position="601"/>
    </location>
</feature>
<evidence type="ECO:0000259" key="8">
    <source>
        <dbReference type="PROSITE" id="PS50850"/>
    </source>
</evidence>
<evidence type="ECO:0000313" key="9">
    <source>
        <dbReference type="EMBL" id="CRK95943.1"/>
    </source>
</evidence>
<gene>
    <name evidence="9" type="primary">similar to Sialin</name>
    <name evidence="9" type="ORF">CLUMA_CG009387</name>
</gene>
<feature type="transmembrane region" description="Helical" evidence="7">
    <location>
        <begin position="72"/>
        <end position="92"/>
    </location>
</feature>
<dbReference type="OrthoDB" id="2985014at2759"/>
<feature type="transmembrane region" description="Helical" evidence="7">
    <location>
        <begin position="613"/>
        <end position="630"/>
    </location>
</feature>
<proteinExistence type="predicted"/>
<sequence length="945" mass="104761">MVLLLSGFFEKVPARFNVAIMLFMACFTAYMLRTNISINLIAMVQDTNTNGTSEPLPDYGPRYPWDKKQQSYILGGFFWGYLTTSLFGGGLAERFGGRHVIGISLLLSGIVTGISPFLAVNSWVPTFAARALLGVLGGVIFPALHNLVSQWAPKEEKGKFVSALLGGALGNVFIWMILGIVIETFGWEFGFYIPAIITFVIVGFWYYFVADSPTKHTRISKKELELIQHSLGDSVSKEKKFPPLVSILTSIPFYALMVLHYGSLWGLYFLQTAAPMFMTEALNFNLSKAGILSSLPHLARLLAGFGFGAIGDFIRRRNLLQVTTTRKSFCLFSHIIPGLFLISISYFASDPYIIVAIITLSLGFNGSAAMTNLQNSQDLAPNFAGTLYGIINFVGTTSGFISPLIVAYFTEDSSTVNEWKYVFWIGASAYIIPAVIFVFLGDGNVQKWNETKKKSKDEIKLINHSANIIENCDYICVIMFDFASFTAQIPTRFNVAVMLFMASFTSYMLRVNFSIIIIAMTKSSAMNSTEKIVENFTGSGSSDEFDWNKRDQGLLLSAYFYGYIFPNLLGGFLSEKFGGRFVIFIGLLSSSIITALSPLAANDNFIPMFMSRLVLGIMGGFLYPACHNVISKWSPMEEKGKFVSSLLGGTLGTVITWPLTGFIIEKLGWQFGFYLSAGFTFLVAFLWLYFVSDSPANHPRIQKSEKDFIEKSIGASVTSGKKNSLPKIKEMLMSPPFYALLLLHFGNNWGLFFLITAAPKFMSEVLKFKLTEAGMLSSLPYLMRLIAGFGFGSIGDCIRHKNLFSVTTIRKTFCIFSHLIPGLFLFLLCFVGCDPYVCVAIITLSLGFNGAATMTNLQNSQDLAPNYAGSLYGIINFVGCTSGFISPLVVAHFTHQQSTMEEWQHVFYIGSLAYIIPGIIFIIFGSGEVQKWNERKEESEVEKST</sequence>
<feature type="transmembrane region" description="Helical" evidence="7">
    <location>
        <begin position="554"/>
        <end position="574"/>
    </location>
</feature>
<dbReference type="GO" id="GO:0016020">
    <property type="term" value="C:membrane"/>
    <property type="evidence" value="ECO:0007669"/>
    <property type="project" value="UniProtKB-SubCell"/>
</dbReference>
<dbReference type="InterPro" id="IPR011701">
    <property type="entry name" value="MFS"/>
</dbReference>
<feature type="transmembrane region" description="Helical" evidence="7">
    <location>
        <begin position="353"/>
        <end position="373"/>
    </location>
</feature>
<keyword evidence="2" id="KW-0813">Transport</keyword>
<dbReference type="GO" id="GO:0015293">
    <property type="term" value="F:symporter activity"/>
    <property type="evidence" value="ECO:0007669"/>
    <property type="project" value="UniProtKB-KW"/>
</dbReference>
<keyword evidence="10" id="KW-1185">Reference proteome</keyword>
<evidence type="ECO:0000256" key="6">
    <source>
        <dbReference type="ARBA" id="ARBA00023136"/>
    </source>
</evidence>
<keyword evidence="4" id="KW-0769">Symport</keyword>
<feature type="transmembrane region" description="Helical" evidence="7">
    <location>
        <begin position="289"/>
        <end position="308"/>
    </location>
</feature>
<dbReference type="Gene3D" id="1.20.1250.20">
    <property type="entry name" value="MFS general substrate transporter like domains"/>
    <property type="match status" value="4"/>
</dbReference>
<dbReference type="PANTHER" id="PTHR11662">
    <property type="entry name" value="SOLUTE CARRIER FAMILY 17"/>
    <property type="match status" value="1"/>
</dbReference>
<dbReference type="PROSITE" id="PS50850">
    <property type="entry name" value="MFS"/>
    <property type="match status" value="2"/>
</dbReference>
<accession>A0A1J1I6K2</accession>
<feature type="transmembrane region" description="Helical" evidence="7">
    <location>
        <begin position="12"/>
        <end position="32"/>
    </location>
</feature>
<feature type="domain" description="Major facilitator superfamily (MFS) profile" evidence="8">
    <location>
        <begin position="14"/>
        <end position="445"/>
    </location>
</feature>
<keyword evidence="3 7" id="KW-0812">Transmembrane</keyword>
<feature type="transmembrane region" description="Helical" evidence="7">
    <location>
        <begin position="737"/>
        <end position="758"/>
    </location>
</feature>
<dbReference type="PROSITE" id="PS00217">
    <property type="entry name" value="SUGAR_TRANSPORT_2"/>
    <property type="match status" value="1"/>
</dbReference>
<dbReference type="FunFam" id="1.20.1250.20:FF:000003">
    <property type="entry name" value="Solute carrier family 17 member 3"/>
    <property type="match status" value="2"/>
</dbReference>
<dbReference type="InterPro" id="IPR050382">
    <property type="entry name" value="MFS_Na/Anion_cotransporter"/>
</dbReference>
<organism evidence="9 10">
    <name type="scientific">Clunio marinus</name>
    <dbReference type="NCBI Taxonomy" id="568069"/>
    <lineage>
        <taxon>Eukaryota</taxon>
        <taxon>Metazoa</taxon>
        <taxon>Ecdysozoa</taxon>
        <taxon>Arthropoda</taxon>
        <taxon>Hexapoda</taxon>
        <taxon>Insecta</taxon>
        <taxon>Pterygota</taxon>
        <taxon>Neoptera</taxon>
        <taxon>Endopterygota</taxon>
        <taxon>Diptera</taxon>
        <taxon>Nematocera</taxon>
        <taxon>Chironomoidea</taxon>
        <taxon>Chironomidae</taxon>
        <taxon>Clunio</taxon>
    </lineage>
</organism>
<dbReference type="PANTHER" id="PTHR11662:SF336">
    <property type="entry name" value="LP19554P"/>
    <property type="match status" value="1"/>
</dbReference>
<feature type="domain" description="Major facilitator superfamily (MFS) profile" evidence="8">
    <location>
        <begin position="498"/>
        <end position="929"/>
    </location>
</feature>
<feature type="transmembrane region" description="Helical" evidence="7">
    <location>
        <begin position="906"/>
        <end position="925"/>
    </location>
</feature>
<evidence type="ECO:0000313" key="10">
    <source>
        <dbReference type="Proteomes" id="UP000183832"/>
    </source>
</evidence>
<evidence type="ECO:0000256" key="1">
    <source>
        <dbReference type="ARBA" id="ARBA00004141"/>
    </source>
</evidence>
<feature type="transmembrane region" description="Helical" evidence="7">
    <location>
        <begin position="421"/>
        <end position="440"/>
    </location>
</feature>
<evidence type="ECO:0000256" key="4">
    <source>
        <dbReference type="ARBA" id="ARBA00022847"/>
    </source>
</evidence>
<feature type="transmembrane region" description="Helical" evidence="7">
    <location>
        <begin position="385"/>
        <end position="409"/>
    </location>
</feature>
<evidence type="ECO:0000256" key="3">
    <source>
        <dbReference type="ARBA" id="ARBA00022692"/>
    </source>
</evidence>
<dbReference type="AlphaFoldDB" id="A0A1J1I6K2"/>
<reference evidence="9 10" key="1">
    <citation type="submission" date="2015-04" db="EMBL/GenBank/DDBJ databases">
        <authorList>
            <person name="Syromyatnikov M.Y."/>
            <person name="Popov V.N."/>
        </authorList>
    </citation>
    <scope>NUCLEOTIDE SEQUENCE [LARGE SCALE GENOMIC DNA]</scope>
</reference>
<dbReference type="InterPro" id="IPR036259">
    <property type="entry name" value="MFS_trans_sf"/>
</dbReference>
<comment type="subcellular location">
    <subcellularLocation>
        <location evidence="1">Membrane</location>
        <topology evidence="1">Multi-pass membrane protein</topology>
    </subcellularLocation>
</comment>
<dbReference type="SUPFAM" id="SSF103473">
    <property type="entry name" value="MFS general substrate transporter"/>
    <property type="match status" value="2"/>
</dbReference>
<feature type="transmembrane region" description="Helical" evidence="7">
    <location>
        <begin position="127"/>
        <end position="148"/>
    </location>
</feature>
<keyword evidence="5 7" id="KW-1133">Transmembrane helix</keyword>
<name>A0A1J1I6K2_9DIPT</name>
<feature type="transmembrane region" description="Helical" evidence="7">
    <location>
        <begin position="244"/>
        <end position="269"/>
    </location>
</feature>
<feature type="transmembrane region" description="Helical" evidence="7">
    <location>
        <begin position="99"/>
        <end position="121"/>
    </location>
</feature>
<protein>
    <submittedName>
        <fullName evidence="9">CLUMA_CG009387, isoform A</fullName>
    </submittedName>
</protein>
<dbReference type="CDD" id="cd17318">
    <property type="entry name" value="MFS_SLC17"/>
    <property type="match status" value="2"/>
</dbReference>
<dbReference type="InterPro" id="IPR005829">
    <property type="entry name" value="Sugar_transporter_CS"/>
</dbReference>
<feature type="transmembrane region" description="Helical" evidence="7">
    <location>
        <begin position="642"/>
        <end position="659"/>
    </location>
</feature>
<dbReference type="InterPro" id="IPR020846">
    <property type="entry name" value="MFS_dom"/>
</dbReference>
<dbReference type="FunFam" id="1.20.1250.20:FF:000157">
    <property type="entry name" value="Inorganic phosphate cotransporter"/>
    <property type="match status" value="2"/>
</dbReference>
<dbReference type="STRING" id="568069.A0A1J1I6K2"/>
<feature type="transmembrane region" description="Helical" evidence="7">
    <location>
        <begin position="778"/>
        <end position="798"/>
    </location>
</feature>
<keyword evidence="6 7" id="KW-0472">Membrane</keyword>
<dbReference type="EMBL" id="CVRI01000043">
    <property type="protein sequence ID" value="CRK95943.1"/>
    <property type="molecule type" value="Genomic_DNA"/>
</dbReference>
<dbReference type="GO" id="GO:0006820">
    <property type="term" value="P:monoatomic anion transport"/>
    <property type="evidence" value="ECO:0007669"/>
    <property type="project" value="TreeGrafter"/>
</dbReference>
<evidence type="ECO:0000256" key="5">
    <source>
        <dbReference type="ARBA" id="ARBA00022989"/>
    </source>
</evidence>
<evidence type="ECO:0000256" key="2">
    <source>
        <dbReference type="ARBA" id="ARBA00022448"/>
    </source>
</evidence>
<dbReference type="Pfam" id="PF07690">
    <property type="entry name" value="MFS_1"/>
    <property type="match status" value="2"/>
</dbReference>
<feature type="transmembrane region" description="Helical" evidence="7">
    <location>
        <begin position="868"/>
        <end position="894"/>
    </location>
</feature>
<feature type="transmembrane region" description="Helical" evidence="7">
    <location>
        <begin position="495"/>
        <end position="520"/>
    </location>
</feature>
<evidence type="ECO:0000256" key="7">
    <source>
        <dbReference type="SAM" id="Phobius"/>
    </source>
</evidence>